<dbReference type="AlphaFoldDB" id="A0A0F6YIN2"/>
<reference evidence="7 8" key="1">
    <citation type="submission" date="2015-03" db="EMBL/GenBank/DDBJ databases">
        <title>Genome assembly of Sandaracinus amylolyticus DSM 53668.</title>
        <authorList>
            <person name="Sharma G."/>
            <person name="Subramanian S."/>
        </authorList>
    </citation>
    <scope>NUCLEOTIDE SEQUENCE [LARGE SCALE GENOMIC DNA]</scope>
    <source>
        <strain evidence="7 8">DSM 53668</strain>
    </source>
</reference>
<evidence type="ECO:0000256" key="3">
    <source>
        <dbReference type="ARBA" id="ARBA00022692"/>
    </source>
</evidence>
<dbReference type="PANTHER" id="PTHR39087">
    <property type="entry name" value="UPF0104 MEMBRANE PROTEIN MJ1595"/>
    <property type="match status" value="1"/>
</dbReference>
<evidence type="ECO:0000256" key="6">
    <source>
        <dbReference type="SAM" id="Phobius"/>
    </source>
</evidence>
<proteinExistence type="predicted"/>
<dbReference type="EMBL" id="CP011125">
    <property type="protein sequence ID" value="AKF06913.1"/>
    <property type="molecule type" value="Genomic_DNA"/>
</dbReference>
<gene>
    <name evidence="7" type="ORF">DB32_004062</name>
</gene>
<dbReference type="Pfam" id="PF03706">
    <property type="entry name" value="LPG_synthase_TM"/>
    <property type="match status" value="1"/>
</dbReference>
<feature type="transmembrane region" description="Helical" evidence="6">
    <location>
        <begin position="212"/>
        <end position="231"/>
    </location>
</feature>
<accession>A0A0F6YIN2</accession>
<organism evidence="7 8">
    <name type="scientific">Sandaracinus amylolyticus</name>
    <dbReference type="NCBI Taxonomy" id="927083"/>
    <lineage>
        <taxon>Bacteria</taxon>
        <taxon>Pseudomonadati</taxon>
        <taxon>Myxococcota</taxon>
        <taxon>Polyangia</taxon>
        <taxon>Polyangiales</taxon>
        <taxon>Sandaracinaceae</taxon>
        <taxon>Sandaracinus</taxon>
    </lineage>
</organism>
<feature type="transmembrane region" description="Helical" evidence="6">
    <location>
        <begin position="37"/>
        <end position="54"/>
    </location>
</feature>
<keyword evidence="2" id="KW-1003">Cell membrane</keyword>
<feature type="transmembrane region" description="Helical" evidence="6">
    <location>
        <begin position="75"/>
        <end position="92"/>
    </location>
</feature>
<evidence type="ECO:0000256" key="4">
    <source>
        <dbReference type="ARBA" id="ARBA00022989"/>
    </source>
</evidence>
<evidence type="ECO:0008006" key="9">
    <source>
        <dbReference type="Google" id="ProtNLM"/>
    </source>
</evidence>
<feature type="transmembrane region" description="Helical" evidence="6">
    <location>
        <begin position="151"/>
        <end position="174"/>
    </location>
</feature>
<keyword evidence="8" id="KW-1185">Reference proteome</keyword>
<dbReference type="PANTHER" id="PTHR39087:SF2">
    <property type="entry name" value="UPF0104 MEMBRANE PROTEIN MJ1595"/>
    <property type="match status" value="1"/>
</dbReference>
<comment type="subcellular location">
    <subcellularLocation>
        <location evidence="1">Cell membrane</location>
        <topology evidence="1">Multi-pass membrane protein</topology>
    </subcellularLocation>
</comment>
<evidence type="ECO:0000256" key="5">
    <source>
        <dbReference type="ARBA" id="ARBA00023136"/>
    </source>
</evidence>
<dbReference type="STRING" id="927083.DB32_004062"/>
<evidence type="ECO:0000313" key="8">
    <source>
        <dbReference type="Proteomes" id="UP000034883"/>
    </source>
</evidence>
<keyword evidence="5 6" id="KW-0472">Membrane</keyword>
<evidence type="ECO:0000256" key="2">
    <source>
        <dbReference type="ARBA" id="ARBA00022475"/>
    </source>
</evidence>
<dbReference type="GO" id="GO:0005886">
    <property type="term" value="C:plasma membrane"/>
    <property type="evidence" value="ECO:0007669"/>
    <property type="project" value="UniProtKB-SubCell"/>
</dbReference>
<dbReference type="KEGG" id="samy:DB32_004062"/>
<sequence>MLPKLGISLALAGLFVWLLERGGMPLIPPADAFARVRWLTLPAYVALLLVTHFFRASRWRFLIAPVKNVPFRETIVLNWIGFFAIFALPLRLGEMARPALTKIRQGVPISAGFGTVAVERVIDGLVTSLCVVWALVALPHRDVDDPIARSLPYYGGLAVSVFAAAMVGLVLFLWQRALAVRLVDWTFGLVSKRLASKVAEKVASVADGVRSIAVPSLAAGFVIETLVYWFVNALGMWLLGWGCGLDMGFGHAVAVMGILAIGILLPAGPGLFGNFQLAISVALKLFFAESIVGAEGAVYVFLMYVTQALVMTLTGVLPLYALRLRFSDLLSARA</sequence>
<evidence type="ECO:0000256" key="1">
    <source>
        <dbReference type="ARBA" id="ARBA00004651"/>
    </source>
</evidence>
<name>A0A0F6YIN2_9BACT</name>
<dbReference type="InterPro" id="IPR022791">
    <property type="entry name" value="L-PG_synthase/AglD"/>
</dbReference>
<keyword evidence="3 6" id="KW-0812">Transmembrane</keyword>
<keyword evidence="4 6" id="KW-1133">Transmembrane helix</keyword>
<feature type="transmembrane region" description="Helical" evidence="6">
    <location>
        <begin position="238"/>
        <end position="265"/>
    </location>
</feature>
<dbReference type="Proteomes" id="UP000034883">
    <property type="component" value="Chromosome"/>
</dbReference>
<feature type="transmembrane region" description="Helical" evidence="6">
    <location>
        <begin position="299"/>
        <end position="321"/>
    </location>
</feature>
<protein>
    <recommendedName>
        <fullName evidence="9">Dolichol-P-glucose synthetase</fullName>
    </recommendedName>
</protein>
<evidence type="ECO:0000313" key="7">
    <source>
        <dbReference type="EMBL" id="AKF06913.1"/>
    </source>
</evidence>